<dbReference type="AlphaFoldDB" id="A0A0P9ERW0"/>
<dbReference type="PANTHER" id="PTHR10631">
    <property type="entry name" value="N 2 ,N 2 -DIMETHYLGUANOSINE TRNA METHYLTRANSFERASE"/>
    <property type="match status" value="1"/>
</dbReference>
<keyword evidence="3 8" id="KW-0808">Transferase</keyword>
<dbReference type="Gene3D" id="3.30.56.70">
    <property type="entry name" value="N2,N2-dimethylguanosine tRNA methyltransferase, C-terminal domain"/>
    <property type="match status" value="1"/>
</dbReference>
<dbReference type="Pfam" id="PF02005">
    <property type="entry name" value="TRM"/>
    <property type="match status" value="1"/>
</dbReference>
<sequence length="352" mass="39808">MERKNQFKLIHEGAVQLRVPLNYNLKGPGTAQSGFYNASQKLNRDITLSFLKTFKPRLALDAFGGTGVRGIRFLKEAGIKTVITELNRESFDIINQNALLNGEDPEVINADFRCVINKYLFDYIDIDPYGSVIPYIGDAIMAVKNRGYIGITATDLTALTGSMPQKTLRRYNAYINNDAYRHESGIRLLIASFVRAAAAQDKGAFPLISLWHSHYYRIIFKIYSSANKADEALAYIGKINKNKSISDIYMDMDEGPLWLGHLHGIDFNSLIRIDSPDPEYLKILDRMKNDDLSLMFLNLPDIFRAKKINSIKMEDAIRILNDNNIRAGRTQFSDTGIKADADLRELPELLIS</sequence>
<evidence type="ECO:0000313" key="9">
    <source>
        <dbReference type="EMBL" id="KPV46532.1"/>
    </source>
</evidence>
<evidence type="ECO:0000256" key="1">
    <source>
        <dbReference type="ARBA" id="ARBA00022555"/>
    </source>
</evidence>
<dbReference type="PANTHER" id="PTHR10631:SF3">
    <property type="entry name" value="TRNA (GUANINE(26)-N(2))-DIMETHYLTRANSFERASE"/>
    <property type="match status" value="1"/>
</dbReference>
<dbReference type="Gene3D" id="3.40.50.150">
    <property type="entry name" value="Vaccinia Virus protein VP39"/>
    <property type="match status" value="1"/>
</dbReference>
<dbReference type="RefSeq" id="WP_048101520.1">
    <property type="nucleotide sequence ID" value="NZ_LJCQ01000226.1"/>
</dbReference>
<dbReference type="PROSITE" id="PS51626">
    <property type="entry name" value="SAM_MT_TRM1"/>
    <property type="match status" value="1"/>
</dbReference>
<dbReference type="GeneID" id="84222470"/>
<evidence type="ECO:0000256" key="8">
    <source>
        <dbReference type="PROSITE-ProRule" id="PRU00958"/>
    </source>
</evidence>
<evidence type="ECO:0000256" key="6">
    <source>
        <dbReference type="ARBA" id="ARBA00022884"/>
    </source>
</evidence>
<keyword evidence="4 8" id="KW-0949">S-adenosyl-L-methionine</keyword>
<dbReference type="EMBL" id="LJCQ01000226">
    <property type="protein sequence ID" value="KPV46532.1"/>
    <property type="molecule type" value="Genomic_DNA"/>
</dbReference>
<evidence type="ECO:0000256" key="7">
    <source>
        <dbReference type="ARBA" id="ARBA00039099"/>
    </source>
</evidence>
<name>A0A0P9ERW0_9ARCH</name>
<comment type="similarity">
    <text evidence="8">Belongs to the class I-like SAM-binding methyltransferase superfamily. Trm1 family.</text>
</comment>
<keyword evidence="6 8" id="KW-0694">RNA-binding</keyword>
<evidence type="ECO:0000313" key="10">
    <source>
        <dbReference type="Proteomes" id="UP000050515"/>
    </source>
</evidence>
<comment type="caution">
    <text evidence="9">The sequence shown here is derived from an EMBL/GenBank/DDBJ whole genome shotgun (WGS) entry which is preliminary data.</text>
</comment>
<evidence type="ECO:0000256" key="5">
    <source>
        <dbReference type="ARBA" id="ARBA00022694"/>
    </source>
</evidence>
<proteinExistence type="inferred from homology"/>
<dbReference type="EC" id="2.1.1.216" evidence="7"/>
<evidence type="ECO:0000256" key="3">
    <source>
        <dbReference type="ARBA" id="ARBA00022679"/>
    </source>
</evidence>
<dbReference type="GO" id="GO:0160104">
    <property type="term" value="F:tRNA (guanine(26)-N2)-dimethyltransferase activity"/>
    <property type="evidence" value="ECO:0007669"/>
    <property type="project" value="UniProtKB-EC"/>
</dbReference>
<dbReference type="GO" id="GO:0000049">
    <property type="term" value="F:tRNA binding"/>
    <property type="evidence" value="ECO:0007669"/>
    <property type="project" value="UniProtKB-UniRule"/>
</dbReference>
<protein>
    <recommendedName>
        <fullName evidence="7">tRNA (guanine(26)-N(2))-dimethyltransferase</fullName>
        <ecNumber evidence="7">2.1.1.216</ecNumber>
    </recommendedName>
</protein>
<dbReference type="PATRIC" id="fig|507754.4.peg.1896"/>
<dbReference type="InterPro" id="IPR029063">
    <property type="entry name" value="SAM-dependent_MTases_sf"/>
</dbReference>
<evidence type="ECO:0000256" key="4">
    <source>
        <dbReference type="ARBA" id="ARBA00022691"/>
    </source>
</evidence>
<dbReference type="Proteomes" id="UP000050515">
    <property type="component" value="Unassembled WGS sequence"/>
</dbReference>
<dbReference type="SUPFAM" id="SSF53335">
    <property type="entry name" value="S-adenosyl-L-methionine-dependent methyltransferases"/>
    <property type="match status" value="1"/>
</dbReference>
<dbReference type="InterPro" id="IPR002905">
    <property type="entry name" value="Trm1"/>
</dbReference>
<gene>
    <name evidence="9" type="ORF">SE19_05110</name>
</gene>
<keyword evidence="2 8" id="KW-0489">Methyltransferase</keyword>
<keyword evidence="5 8" id="KW-0819">tRNA processing</keyword>
<reference evidence="9 10" key="1">
    <citation type="submission" date="2015-09" db="EMBL/GenBank/DDBJ databases">
        <title>Draft genome sequence of Acidiplasma aeolicum DSM 18409.</title>
        <authorList>
            <person name="Hemp J."/>
        </authorList>
    </citation>
    <scope>NUCLEOTIDE SEQUENCE [LARGE SCALE GENOMIC DNA]</scope>
    <source>
        <strain evidence="9 10">V</strain>
    </source>
</reference>
<organism evidence="9 10">
    <name type="scientific">Acidiplasma aeolicum</name>
    <dbReference type="NCBI Taxonomy" id="507754"/>
    <lineage>
        <taxon>Archaea</taxon>
        <taxon>Methanobacteriati</taxon>
        <taxon>Thermoplasmatota</taxon>
        <taxon>Thermoplasmata</taxon>
        <taxon>Thermoplasmatales</taxon>
        <taxon>Ferroplasmaceae</taxon>
        <taxon>Acidiplasma</taxon>
    </lineage>
</organism>
<dbReference type="GO" id="GO:0002940">
    <property type="term" value="P:tRNA N2-guanine methylation"/>
    <property type="evidence" value="ECO:0007669"/>
    <property type="project" value="TreeGrafter"/>
</dbReference>
<keyword evidence="1 8" id="KW-0820">tRNA-binding</keyword>
<accession>A0A0P9ERW0</accession>
<evidence type="ECO:0000256" key="2">
    <source>
        <dbReference type="ARBA" id="ARBA00022603"/>
    </source>
</evidence>
<dbReference type="InterPro" id="IPR042296">
    <property type="entry name" value="tRNA_met_Trm1_C"/>
</dbReference>